<keyword evidence="1 4" id="KW-0732">Signal</keyword>
<feature type="coiled-coil region" evidence="2">
    <location>
        <begin position="32"/>
        <end position="136"/>
    </location>
</feature>
<accession>A0ABQ2DR03</accession>
<evidence type="ECO:0000256" key="3">
    <source>
        <dbReference type="SAM" id="MobiDB-lite"/>
    </source>
</evidence>
<evidence type="ECO:0000256" key="2">
    <source>
        <dbReference type="SAM" id="Coils"/>
    </source>
</evidence>
<dbReference type="Gene3D" id="2.70.70.10">
    <property type="entry name" value="Glucose Permease (Domain IIA)"/>
    <property type="match status" value="1"/>
</dbReference>
<evidence type="ECO:0000256" key="4">
    <source>
        <dbReference type="SAM" id="SignalP"/>
    </source>
</evidence>
<dbReference type="GeneID" id="303305273"/>
<dbReference type="CDD" id="cd12797">
    <property type="entry name" value="M23_peptidase"/>
    <property type="match status" value="1"/>
</dbReference>
<comment type="caution">
    <text evidence="6">The sequence shown here is derived from an EMBL/GenBank/DDBJ whole genome shotgun (WGS) entry which is preliminary data.</text>
</comment>
<evidence type="ECO:0000313" key="7">
    <source>
        <dbReference type="Proteomes" id="UP000606115"/>
    </source>
</evidence>
<feature type="region of interest" description="Disordered" evidence="3">
    <location>
        <begin position="305"/>
        <end position="352"/>
    </location>
</feature>
<dbReference type="RefSeq" id="WP_188686593.1">
    <property type="nucleotide sequence ID" value="NZ_BMKX01000008.1"/>
</dbReference>
<dbReference type="PANTHER" id="PTHR21666:SF289">
    <property type="entry name" value="L-ALA--D-GLU ENDOPEPTIDASE"/>
    <property type="match status" value="1"/>
</dbReference>
<keyword evidence="2" id="KW-0175">Coiled coil</keyword>
<gene>
    <name evidence="6" type="ORF">GCM10007173_29260</name>
</gene>
<dbReference type="SUPFAM" id="SSF51261">
    <property type="entry name" value="Duplicated hybrid motif"/>
    <property type="match status" value="1"/>
</dbReference>
<evidence type="ECO:0000313" key="6">
    <source>
        <dbReference type="EMBL" id="GGJ68656.1"/>
    </source>
</evidence>
<sequence length="487" mass="52361">MLSNAVRRKFLRATIGGALALSLTLPAGIVIADELDDRKVDVEKNIDNLEQDMEVLDSDIVATDKKLRAQQAQVPAAEAALADAQSRVSNAQATVADLTNRLISAQATRDKVAKAIEENAAKIAEAENTMAQIASEAYKRGGVSSGLDMILNMDSATAMADGLDMANRAMDSQNAAYNDLAQEKATDESNKLRLVAVEDEISSLKGQAEEALAQEQSARDAAQSAKDELNALVASTESLSAELEAKKPQIQAKLKVQEQESASINQQIKERQERLIKEAAERKRKAEEKARKEAEAERQRVAKEKAAYEAEQERQAAEAKRKQKTYKKKQYVAPKAKPKTETYSEPSSWGLVKPTSSARITSSFGWRPTPAGTIDYSGQGGYVHAGVDWGFGGQCGSPIRAAASGEIWFAGWGGSSGNKVTVSHGVVKGKALATNYHHMSRIAVSNGQHVKQGQVIGYVGTTGNSTGCHLHFETIINGSRVNPLGLL</sequence>
<feature type="chain" id="PRO_5045630894" description="M23ase beta-sheet core domain-containing protein" evidence="4">
    <location>
        <begin position="33"/>
        <end position="487"/>
    </location>
</feature>
<organism evidence="6 7">
    <name type="scientific">Glutamicibacter ardleyensis</name>
    <dbReference type="NCBI Taxonomy" id="225894"/>
    <lineage>
        <taxon>Bacteria</taxon>
        <taxon>Bacillati</taxon>
        <taxon>Actinomycetota</taxon>
        <taxon>Actinomycetes</taxon>
        <taxon>Micrococcales</taxon>
        <taxon>Micrococcaceae</taxon>
        <taxon>Glutamicibacter</taxon>
    </lineage>
</organism>
<protein>
    <recommendedName>
        <fullName evidence="5">M23ase beta-sheet core domain-containing protein</fullName>
    </recommendedName>
</protein>
<name>A0ABQ2DR03_9MICC</name>
<dbReference type="PANTHER" id="PTHR21666">
    <property type="entry name" value="PEPTIDASE-RELATED"/>
    <property type="match status" value="1"/>
</dbReference>
<dbReference type="InterPro" id="IPR050570">
    <property type="entry name" value="Cell_wall_metabolism_enzyme"/>
</dbReference>
<keyword evidence="7" id="KW-1185">Reference proteome</keyword>
<dbReference type="InterPro" id="IPR011055">
    <property type="entry name" value="Dup_hybrid_motif"/>
</dbReference>
<feature type="compositionally biased region" description="Basic residues" evidence="3">
    <location>
        <begin position="321"/>
        <end position="330"/>
    </location>
</feature>
<dbReference type="Pfam" id="PF01551">
    <property type="entry name" value="Peptidase_M23"/>
    <property type="match status" value="1"/>
</dbReference>
<dbReference type="InterPro" id="IPR016047">
    <property type="entry name" value="M23ase_b-sheet_dom"/>
</dbReference>
<evidence type="ECO:0000259" key="5">
    <source>
        <dbReference type="Pfam" id="PF01551"/>
    </source>
</evidence>
<evidence type="ECO:0000256" key="1">
    <source>
        <dbReference type="ARBA" id="ARBA00022729"/>
    </source>
</evidence>
<feature type="domain" description="M23ase beta-sheet core" evidence="5">
    <location>
        <begin position="383"/>
        <end position="483"/>
    </location>
</feature>
<dbReference type="SUPFAM" id="SSF57997">
    <property type="entry name" value="Tropomyosin"/>
    <property type="match status" value="1"/>
</dbReference>
<feature type="compositionally biased region" description="Basic and acidic residues" evidence="3">
    <location>
        <begin position="305"/>
        <end position="320"/>
    </location>
</feature>
<proteinExistence type="predicted"/>
<dbReference type="Proteomes" id="UP000606115">
    <property type="component" value="Unassembled WGS sequence"/>
</dbReference>
<feature type="signal peptide" evidence="4">
    <location>
        <begin position="1"/>
        <end position="32"/>
    </location>
</feature>
<reference evidence="7" key="1">
    <citation type="journal article" date="2019" name="Int. J. Syst. Evol. Microbiol.">
        <title>The Global Catalogue of Microorganisms (GCM) 10K type strain sequencing project: providing services to taxonomists for standard genome sequencing and annotation.</title>
        <authorList>
            <consortium name="The Broad Institute Genomics Platform"/>
            <consortium name="The Broad Institute Genome Sequencing Center for Infectious Disease"/>
            <person name="Wu L."/>
            <person name="Ma J."/>
        </authorList>
    </citation>
    <scope>NUCLEOTIDE SEQUENCE [LARGE SCALE GENOMIC DNA]</scope>
    <source>
        <strain evidence="7">CGMCC 1.3685</strain>
    </source>
</reference>
<dbReference type="EMBL" id="BMKX01000008">
    <property type="protein sequence ID" value="GGJ68656.1"/>
    <property type="molecule type" value="Genomic_DNA"/>
</dbReference>